<evidence type="ECO:0000313" key="16">
    <source>
        <dbReference type="Proteomes" id="UP000616839"/>
    </source>
</evidence>
<evidence type="ECO:0000259" key="14">
    <source>
        <dbReference type="Pfam" id="PF10509"/>
    </source>
</evidence>
<gene>
    <name evidence="15" type="primary">galK</name>
    <name evidence="15" type="ORF">IE331_04270</name>
</gene>
<keyword evidence="10" id="KW-0119">Carbohydrate metabolism</keyword>
<dbReference type="PRINTS" id="PR00473">
    <property type="entry name" value="GALCTOKINASE"/>
</dbReference>
<dbReference type="EC" id="2.7.1.6" evidence="11"/>
<dbReference type="EMBL" id="JACYXZ010000001">
    <property type="protein sequence ID" value="MBD8868834.1"/>
    <property type="molecule type" value="Genomic_DNA"/>
</dbReference>
<evidence type="ECO:0000256" key="11">
    <source>
        <dbReference type="NCBIfam" id="TIGR00131"/>
    </source>
</evidence>
<keyword evidence="4" id="KW-0479">Metal-binding</keyword>
<accession>A0A927K2I1</accession>
<feature type="domain" description="GHMP kinase C-terminal" evidence="13">
    <location>
        <begin position="298"/>
        <end position="371"/>
    </location>
</feature>
<evidence type="ECO:0000259" key="13">
    <source>
        <dbReference type="Pfam" id="PF08544"/>
    </source>
</evidence>
<feature type="domain" description="Galactokinase N-terminal" evidence="14">
    <location>
        <begin position="13"/>
        <end position="61"/>
    </location>
</feature>
<evidence type="ECO:0000256" key="8">
    <source>
        <dbReference type="ARBA" id="ARBA00022842"/>
    </source>
</evidence>
<evidence type="ECO:0000256" key="2">
    <source>
        <dbReference type="ARBA" id="ARBA00022490"/>
    </source>
</evidence>
<dbReference type="Pfam" id="PF00288">
    <property type="entry name" value="GHMP_kinases_N"/>
    <property type="match status" value="1"/>
</dbReference>
<organism evidence="15 16">
    <name type="scientific">Nocardioides donggukensis</name>
    <dbReference type="NCBI Taxonomy" id="2774019"/>
    <lineage>
        <taxon>Bacteria</taxon>
        <taxon>Bacillati</taxon>
        <taxon>Actinomycetota</taxon>
        <taxon>Actinomycetes</taxon>
        <taxon>Propionibacteriales</taxon>
        <taxon>Nocardioidaceae</taxon>
        <taxon>Nocardioides</taxon>
    </lineage>
</organism>
<evidence type="ECO:0000256" key="10">
    <source>
        <dbReference type="ARBA" id="ARBA00023277"/>
    </source>
</evidence>
<keyword evidence="16" id="KW-1185">Reference proteome</keyword>
<keyword evidence="9" id="KW-0299">Galactose metabolism</keyword>
<dbReference type="Pfam" id="PF08544">
    <property type="entry name" value="GHMP_kinases_C"/>
    <property type="match status" value="1"/>
</dbReference>
<evidence type="ECO:0000313" key="15">
    <source>
        <dbReference type="EMBL" id="MBD8868834.1"/>
    </source>
</evidence>
<dbReference type="Pfam" id="PF10509">
    <property type="entry name" value="GalKase_gal_bdg"/>
    <property type="match status" value="1"/>
</dbReference>
<dbReference type="FunFam" id="3.30.230.10:FF:000017">
    <property type="entry name" value="Galactokinase"/>
    <property type="match status" value="1"/>
</dbReference>
<dbReference type="SUPFAM" id="SSF55060">
    <property type="entry name" value="GHMP Kinase, C-terminal domain"/>
    <property type="match status" value="1"/>
</dbReference>
<dbReference type="Proteomes" id="UP000616839">
    <property type="component" value="Unassembled WGS sequence"/>
</dbReference>
<evidence type="ECO:0000259" key="12">
    <source>
        <dbReference type="Pfam" id="PF00288"/>
    </source>
</evidence>
<dbReference type="InterPro" id="IPR020568">
    <property type="entry name" value="Ribosomal_Su5_D2-typ_SF"/>
</dbReference>
<comment type="similarity">
    <text evidence="1">Belongs to the GHMP kinase family. GalK subfamily.</text>
</comment>
<dbReference type="AlphaFoldDB" id="A0A927K2I1"/>
<dbReference type="SUPFAM" id="SSF54211">
    <property type="entry name" value="Ribosomal protein S5 domain 2-like"/>
    <property type="match status" value="1"/>
</dbReference>
<dbReference type="Gene3D" id="3.30.70.890">
    <property type="entry name" value="GHMP kinase, C-terminal domain"/>
    <property type="match status" value="1"/>
</dbReference>
<keyword evidence="8" id="KW-0460">Magnesium</keyword>
<evidence type="ECO:0000256" key="1">
    <source>
        <dbReference type="ARBA" id="ARBA00006566"/>
    </source>
</evidence>
<keyword evidence="5" id="KW-0547">Nucleotide-binding</keyword>
<reference evidence="15" key="1">
    <citation type="submission" date="2020-09" db="EMBL/GenBank/DDBJ databases">
        <title>Nocardioides sp. strain MJB4 16S ribosomal RNA gene Genome sequencing and assembly.</title>
        <authorList>
            <person name="Kim I."/>
        </authorList>
    </citation>
    <scope>NUCLEOTIDE SEQUENCE</scope>
    <source>
        <strain evidence="15">MJB4</strain>
    </source>
</reference>
<dbReference type="PRINTS" id="PR00959">
    <property type="entry name" value="MEVGALKINASE"/>
</dbReference>
<dbReference type="GO" id="GO:0004335">
    <property type="term" value="F:galactokinase activity"/>
    <property type="evidence" value="ECO:0007669"/>
    <property type="project" value="UniProtKB-UniRule"/>
</dbReference>
<dbReference type="PANTHER" id="PTHR10457">
    <property type="entry name" value="MEVALONATE KINASE/GALACTOKINASE"/>
    <property type="match status" value="1"/>
</dbReference>
<dbReference type="GO" id="GO:0006012">
    <property type="term" value="P:galactose metabolic process"/>
    <property type="evidence" value="ECO:0007669"/>
    <property type="project" value="UniProtKB-UniRule"/>
</dbReference>
<keyword evidence="7" id="KW-0067">ATP-binding</keyword>
<comment type="caution">
    <text evidence="15">The sequence shown here is derived from an EMBL/GenBank/DDBJ whole genome shotgun (WGS) entry which is preliminary data.</text>
</comment>
<dbReference type="InterPro" id="IPR000705">
    <property type="entry name" value="Galactokinase"/>
</dbReference>
<dbReference type="InterPro" id="IPR019741">
    <property type="entry name" value="Galactokinase_CS"/>
</dbReference>
<name>A0A927K2I1_9ACTN</name>
<dbReference type="PIRSF" id="PIRSF000530">
    <property type="entry name" value="Galactokinase"/>
    <property type="match status" value="1"/>
</dbReference>
<evidence type="ECO:0000256" key="6">
    <source>
        <dbReference type="ARBA" id="ARBA00022777"/>
    </source>
</evidence>
<dbReference type="InterPro" id="IPR013750">
    <property type="entry name" value="GHMP_kinase_C_dom"/>
</dbReference>
<keyword evidence="3 15" id="KW-0808">Transferase</keyword>
<evidence type="ECO:0000256" key="3">
    <source>
        <dbReference type="ARBA" id="ARBA00022679"/>
    </source>
</evidence>
<keyword evidence="2" id="KW-0963">Cytoplasm</keyword>
<dbReference type="InterPro" id="IPR006204">
    <property type="entry name" value="GHMP_kinase_N_dom"/>
</dbReference>
<evidence type="ECO:0000256" key="7">
    <source>
        <dbReference type="ARBA" id="ARBA00022840"/>
    </source>
</evidence>
<sequence length="393" mass="40281">MTTPEPARRASATFVERHGGDPDGVWFAPGRVNLIGEHTDYNEGFVLPLALAQGVGVAARRRADGVLRVTSRQLEGAEGTVECAVADLAPGAVSGWGAYPAGVAWALREAGHPVTGADLVLDSDVPPGAGLSSSHALECAVAVALLGLSEPDPTTLDRTALARLVRTAENDFVGAPTGIMDQMASLHGVADHALFIDTRSLAVEPVPFDPGANGLALLVLDTRTEHALVDGEYADRRAACAAGAAALGVAALRDVAADDLATLEGRIGDPVVRRRVRHVVTEDARVLSTVERLRAGADLRSIGTLLTASHASMRDDFEITVPQVDLAVHAALAAGAHGARMTGGGFGGCVLALVEAEAIDDVAQAVRAAYAGAGFTAPVPVPARPSAGARRVS</sequence>
<dbReference type="PROSITE" id="PS00106">
    <property type="entry name" value="GALACTOKINASE"/>
    <property type="match status" value="1"/>
</dbReference>
<dbReference type="InterPro" id="IPR036554">
    <property type="entry name" value="GHMP_kinase_C_sf"/>
</dbReference>
<protein>
    <recommendedName>
        <fullName evidence="11">Galactokinase</fullName>
        <ecNumber evidence="11">2.7.1.6</ecNumber>
    </recommendedName>
</protein>
<dbReference type="GO" id="GO:0046872">
    <property type="term" value="F:metal ion binding"/>
    <property type="evidence" value="ECO:0007669"/>
    <property type="project" value="UniProtKB-KW"/>
</dbReference>
<dbReference type="Gene3D" id="3.30.230.10">
    <property type="match status" value="1"/>
</dbReference>
<feature type="domain" description="GHMP kinase N-terminal" evidence="12">
    <location>
        <begin position="99"/>
        <end position="188"/>
    </location>
</feature>
<dbReference type="FunFam" id="3.30.70.890:FF:000001">
    <property type="entry name" value="Galactokinase"/>
    <property type="match status" value="1"/>
</dbReference>
<proteinExistence type="inferred from homology"/>
<dbReference type="PANTHER" id="PTHR10457:SF7">
    <property type="entry name" value="GALACTOKINASE-RELATED"/>
    <property type="match status" value="1"/>
</dbReference>
<dbReference type="InterPro" id="IPR019539">
    <property type="entry name" value="GalKase_N"/>
</dbReference>
<dbReference type="InterPro" id="IPR006206">
    <property type="entry name" value="Mevalonate/galactokinase"/>
</dbReference>
<evidence type="ECO:0000256" key="4">
    <source>
        <dbReference type="ARBA" id="ARBA00022723"/>
    </source>
</evidence>
<dbReference type="RefSeq" id="WP_192140786.1">
    <property type="nucleotide sequence ID" value="NZ_JACYXZ010000001.1"/>
</dbReference>
<dbReference type="InterPro" id="IPR014721">
    <property type="entry name" value="Ribsml_uS5_D2-typ_fold_subgr"/>
</dbReference>
<keyword evidence="6" id="KW-0418">Kinase</keyword>
<dbReference type="NCBIfam" id="TIGR00131">
    <property type="entry name" value="gal_kin"/>
    <property type="match status" value="1"/>
</dbReference>
<evidence type="ECO:0000256" key="9">
    <source>
        <dbReference type="ARBA" id="ARBA00023144"/>
    </source>
</evidence>
<dbReference type="GO" id="GO:0005829">
    <property type="term" value="C:cytosol"/>
    <property type="evidence" value="ECO:0007669"/>
    <property type="project" value="TreeGrafter"/>
</dbReference>
<dbReference type="GO" id="GO:0005524">
    <property type="term" value="F:ATP binding"/>
    <property type="evidence" value="ECO:0007669"/>
    <property type="project" value="UniProtKB-UniRule"/>
</dbReference>
<evidence type="ECO:0000256" key="5">
    <source>
        <dbReference type="ARBA" id="ARBA00022741"/>
    </source>
</evidence>